<dbReference type="PANTHER" id="PTHR15822">
    <property type="entry name" value="TRAF AND TNF RECEPTOR-ASSOCIATED PROTEIN"/>
    <property type="match status" value="1"/>
</dbReference>
<evidence type="ECO:0000256" key="6">
    <source>
        <dbReference type="ARBA" id="ARBA00022763"/>
    </source>
</evidence>
<sequence length="328" mass="36161">MSWLPKLGKIVSLSRAMSEQDLEVCRQSWHHFNKATLAWEAVAGAADVNRPCGQPQEDCKLTLATWNVDAFGALSGPRLLSIISRVVDHAPSPDVVFLQEVSKTMLPALLGDERVRQGWYSSEKDVANWRGQLFATVTLMSKSRFGHLGGDALGVLGSVSRVKFKTRYGRDALCGEVFLPLSGDSGSPLAYKKVRFVNVHLDSLAVVPSRRPHQLSVVASLLHETGSGLVAGDFNPVLPEDDALIEEYRLVDAWKALRGDEPGYTWGIDGKEPFPANRLDRVAMVGLRPLDMEVMHPGEMEVPGEDSIEEKMVRWSDHSGLKCTFLVE</sequence>
<keyword evidence="10" id="KW-0539">Nucleus</keyword>
<evidence type="ECO:0000256" key="5">
    <source>
        <dbReference type="ARBA" id="ARBA00022723"/>
    </source>
</evidence>
<keyword evidence="4" id="KW-0540">Nuclease</keyword>
<comment type="cofactor">
    <cofactor evidence="1">
        <name>Mn(2+)</name>
        <dbReference type="ChEBI" id="CHEBI:29035"/>
    </cofactor>
</comment>
<dbReference type="GO" id="GO:0006302">
    <property type="term" value="P:double-strand break repair"/>
    <property type="evidence" value="ECO:0007669"/>
    <property type="project" value="TreeGrafter"/>
</dbReference>
<evidence type="ECO:0000256" key="4">
    <source>
        <dbReference type="ARBA" id="ARBA00022722"/>
    </source>
</evidence>
<evidence type="ECO:0000256" key="7">
    <source>
        <dbReference type="ARBA" id="ARBA00022801"/>
    </source>
</evidence>
<dbReference type="GO" id="GO:0005737">
    <property type="term" value="C:cytoplasm"/>
    <property type="evidence" value="ECO:0007669"/>
    <property type="project" value="TreeGrafter"/>
</dbReference>
<keyword evidence="9" id="KW-0234">DNA repair</keyword>
<evidence type="ECO:0000256" key="9">
    <source>
        <dbReference type="ARBA" id="ARBA00023204"/>
    </source>
</evidence>
<dbReference type="InterPro" id="IPR005135">
    <property type="entry name" value="Endo/exonuclease/phosphatase"/>
</dbReference>
<dbReference type="CDD" id="cd09080">
    <property type="entry name" value="TDP2"/>
    <property type="match status" value="1"/>
</dbReference>
<organism evidence="12 13">
    <name type="scientific">Colletotrichum orbiculare (strain 104-T / ATCC 96160 / CBS 514.97 / LARS 414 / MAFF 240422)</name>
    <name type="common">Cucumber anthracnose fungus</name>
    <name type="synonym">Colletotrichum lagenarium</name>
    <dbReference type="NCBI Taxonomy" id="1213857"/>
    <lineage>
        <taxon>Eukaryota</taxon>
        <taxon>Fungi</taxon>
        <taxon>Dikarya</taxon>
        <taxon>Ascomycota</taxon>
        <taxon>Pezizomycotina</taxon>
        <taxon>Sordariomycetes</taxon>
        <taxon>Hypocreomycetidae</taxon>
        <taxon>Glomerellales</taxon>
        <taxon>Glomerellaceae</taxon>
        <taxon>Colletotrichum</taxon>
        <taxon>Colletotrichum orbiculare species complex</taxon>
    </lineage>
</organism>
<evidence type="ECO:0000256" key="8">
    <source>
        <dbReference type="ARBA" id="ARBA00022842"/>
    </source>
</evidence>
<dbReference type="EMBL" id="AMCV02000015">
    <property type="protein sequence ID" value="TDZ21389.1"/>
    <property type="molecule type" value="Genomic_DNA"/>
</dbReference>
<accession>A0A484FSE2</accession>
<dbReference type="InterPro" id="IPR036691">
    <property type="entry name" value="Endo/exonu/phosph_ase_sf"/>
</dbReference>
<proteinExistence type="predicted"/>
<evidence type="ECO:0000256" key="1">
    <source>
        <dbReference type="ARBA" id="ARBA00001936"/>
    </source>
</evidence>
<gene>
    <name evidence="12" type="ORF">Cob_v005821</name>
</gene>
<dbReference type="Pfam" id="PF03372">
    <property type="entry name" value="Exo_endo_phos"/>
    <property type="match status" value="1"/>
</dbReference>
<keyword evidence="7" id="KW-0378">Hydrolase</keyword>
<keyword evidence="8" id="KW-0460">Magnesium</keyword>
<evidence type="ECO:0000256" key="3">
    <source>
        <dbReference type="ARBA" id="ARBA00004322"/>
    </source>
</evidence>
<dbReference type="GO" id="GO:0046872">
    <property type="term" value="F:metal ion binding"/>
    <property type="evidence" value="ECO:0007669"/>
    <property type="project" value="UniProtKB-KW"/>
</dbReference>
<evidence type="ECO:0000256" key="10">
    <source>
        <dbReference type="ARBA" id="ARBA00023242"/>
    </source>
</evidence>
<dbReference type="OrthoDB" id="9975959at2759"/>
<dbReference type="GO" id="GO:0070260">
    <property type="term" value="F:5'-tyrosyl-DNA phosphodiesterase activity"/>
    <property type="evidence" value="ECO:0007669"/>
    <property type="project" value="TreeGrafter"/>
</dbReference>
<dbReference type="GO" id="GO:0004518">
    <property type="term" value="F:nuclease activity"/>
    <property type="evidence" value="ECO:0007669"/>
    <property type="project" value="UniProtKB-KW"/>
</dbReference>
<comment type="cofactor">
    <cofactor evidence="2">
        <name>Mg(2+)</name>
        <dbReference type="ChEBI" id="CHEBI:18420"/>
    </cofactor>
</comment>
<keyword evidence="5" id="KW-0479">Metal-binding</keyword>
<dbReference type="Proteomes" id="UP000014480">
    <property type="component" value="Unassembled WGS sequence"/>
</dbReference>
<dbReference type="AlphaFoldDB" id="A0A484FSE2"/>
<dbReference type="Gene3D" id="3.60.10.10">
    <property type="entry name" value="Endonuclease/exonuclease/phosphatase"/>
    <property type="match status" value="1"/>
</dbReference>
<dbReference type="GO" id="GO:0003697">
    <property type="term" value="F:single-stranded DNA binding"/>
    <property type="evidence" value="ECO:0007669"/>
    <property type="project" value="TreeGrafter"/>
</dbReference>
<dbReference type="PANTHER" id="PTHR15822:SF4">
    <property type="entry name" value="TYROSYL-DNA PHOSPHODIESTERASE 2"/>
    <property type="match status" value="1"/>
</dbReference>
<protein>
    <recommendedName>
        <fullName evidence="11">Endonuclease/exonuclease/phosphatase domain-containing protein</fullName>
    </recommendedName>
</protein>
<dbReference type="SUPFAM" id="SSF56219">
    <property type="entry name" value="DNase I-like"/>
    <property type="match status" value="1"/>
</dbReference>
<evidence type="ECO:0000256" key="2">
    <source>
        <dbReference type="ARBA" id="ARBA00001946"/>
    </source>
</evidence>
<evidence type="ECO:0000313" key="13">
    <source>
        <dbReference type="Proteomes" id="UP000014480"/>
    </source>
</evidence>
<dbReference type="InterPro" id="IPR051547">
    <property type="entry name" value="TDP2-like"/>
</dbReference>
<evidence type="ECO:0000259" key="11">
    <source>
        <dbReference type="Pfam" id="PF03372"/>
    </source>
</evidence>
<reference evidence="13" key="1">
    <citation type="journal article" date="2013" name="New Phytol.">
        <title>Comparative genomic and transcriptomic analyses reveal the hemibiotrophic stage shift of Colletotrichum fungi.</title>
        <authorList>
            <person name="Gan P."/>
            <person name="Ikeda K."/>
            <person name="Irieda H."/>
            <person name="Narusaka M."/>
            <person name="O'Connell R.J."/>
            <person name="Narusaka Y."/>
            <person name="Takano Y."/>
            <person name="Kubo Y."/>
            <person name="Shirasu K."/>
        </authorList>
    </citation>
    <scope>NUCLEOTIDE SEQUENCE [LARGE SCALE GENOMIC DNA]</scope>
    <source>
        <strain evidence="13">104-T / ATCC 96160 / CBS 514.97 / LARS 414 / MAFF 240422</strain>
    </source>
</reference>
<evidence type="ECO:0000313" key="12">
    <source>
        <dbReference type="EMBL" id="TDZ21389.1"/>
    </source>
</evidence>
<reference evidence="13" key="2">
    <citation type="journal article" date="2019" name="Mol. Plant Microbe Interact.">
        <title>Genome sequence resources for four phytopathogenic fungi from the Colletotrichum orbiculare species complex.</title>
        <authorList>
            <person name="Gan P."/>
            <person name="Tsushima A."/>
            <person name="Narusaka M."/>
            <person name="Narusaka Y."/>
            <person name="Takano Y."/>
            <person name="Kubo Y."/>
            <person name="Shirasu K."/>
        </authorList>
    </citation>
    <scope>GENOME REANNOTATION</scope>
    <source>
        <strain evidence="13">104-T / ATCC 96160 / CBS 514.97 / LARS 414 / MAFF 240422</strain>
    </source>
</reference>
<comment type="caution">
    <text evidence="12">The sequence shown here is derived from an EMBL/GenBank/DDBJ whole genome shotgun (WGS) entry which is preliminary data.</text>
</comment>
<feature type="domain" description="Endonuclease/exonuclease/phosphatase" evidence="11">
    <location>
        <begin position="64"/>
        <end position="295"/>
    </location>
</feature>
<keyword evidence="6" id="KW-0227">DNA damage</keyword>
<comment type="subcellular location">
    <subcellularLocation>
        <location evidence="3">Nucleus</location>
        <location evidence="3">PML body</location>
    </subcellularLocation>
</comment>
<name>A0A484FSE2_COLOR</name>
<keyword evidence="13" id="KW-1185">Reference proteome</keyword>